<dbReference type="AlphaFoldDB" id="L5KS29"/>
<dbReference type="InParanoid" id="L5KS29"/>
<dbReference type="SMART" id="SM01376">
    <property type="entry name" value="eIF-5a"/>
    <property type="match status" value="1"/>
</dbReference>
<evidence type="ECO:0000256" key="7">
    <source>
        <dbReference type="ARBA" id="ARBA00022917"/>
    </source>
</evidence>
<keyword evidence="4" id="KW-0963">Cytoplasm</keyword>
<proteinExistence type="inferred from homology"/>
<comment type="subcellular location">
    <subcellularLocation>
        <location evidence="2">Cytoplasm</location>
    </subcellularLocation>
    <subcellularLocation>
        <location evidence="1">Endoplasmic reticulum membrane</location>
        <topology evidence="1">Peripheral membrane protein</topology>
        <orientation evidence="1">Cytoplasmic side</orientation>
    </subcellularLocation>
</comment>
<keyword evidence="5" id="KW-0251">Elongation factor</keyword>
<dbReference type="SUPFAM" id="SSF50104">
    <property type="entry name" value="Translation proteins SH3-like domain"/>
    <property type="match status" value="1"/>
</dbReference>
<reference evidence="11" key="1">
    <citation type="journal article" date="2013" name="Science">
        <title>Comparative analysis of bat genomes provides insight into the evolution of flight and immunity.</title>
        <authorList>
            <person name="Zhang G."/>
            <person name="Cowled C."/>
            <person name="Shi Z."/>
            <person name="Huang Z."/>
            <person name="Bishop-Lilly K.A."/>
            <person name="Fang X."/>
            <person name="Wynne J.W."/>
            <person name="Xiong Z."/>
            <person name="Baker M.L."/>
            <person name="Zhao W."/>
            <person name="Tachedjian M."/>
            <person name="Zhu Y."/>
            <person name="Zhou P."/>
            <person name="Jiang X."/>
            <person name="Ng J."/>
            <person name="Yang L."/>
            <person name="Wu L."/>
            <person name="Xiao J."/>
            <person name="Feng Y."/>
            <person name="Chen Y."/>
            <person name="Sun X."/>
            <person name="Zhang Y."/>
            <person name="Marsh G.A."/>
            <person name="Crameri G."/>
            <person name="Broder C.C."/>
            <person name="Frey K.G."/>
            <person name="Wang L.F."/>
            <person name="Wang J."/>
        </authorList>
    </citation>
    <scope>NUCLEOTIDE SEQUENCE [LARGE SCALE GENOMIC DNA]</scope>
</reference>
<name>L5KS29_PTEAL</name>
<dbReference type="GO" id="GO:0003743">
    <property type="term" value="F:translation initiation factor activity"/>
    <property type="evidence" value="ECO:0007669"/>
    <property type="project" value="UniProtKB-KW"/>
</dbReference>
<dbReference type="InterPro" id="IPR008991">
    <property type="entry name" value="Translation_prot_SH3-like_sf"/>
</dbReference>
<evidence type="ECO:0000313" key="11">
    <source>
        <dbReference type="Proteomes" id="UP000010552"/>
    </source>
</evidence>
<protein>
    <submittedName>
        <fullName evidence="10">Eukaryotic translation initiation factor 5A-2</fullName>
    </submittedName>
</protein>
<organism evidence="10 11">
    <name type="scientific">Pteropus alecto</name>
    <name type="common">Black flying fox</name>
    <dbReference type="NCBI Taxonomy" id="9402"/>
    <lineage>
        <taxon>Eukaryota</taxon>
        <taxon>Metazoa</taxon>
        <taxon>Chordata</taxon>
        <taxon>Craniata</taxon>
        <taxon>Vertebrata</taxon>
        <taxon>Euteleostomi</taxon>
        <taxon>Mammalia</taxon>
        <taxon>Eutheria</taxon>
        <taxon>Laurasiatheria</taxon>
        <taxon>Chiroptera</taxon>
        <taxon>Yinpterochiroptera</taxon>
        <taxon>Pteropodoidea</taxon>
        <taxon>Pteropodidae</taxon>
        <taxon>Pteropodinae</taxon>
        <taxon>Pteropus</taxon>
    </lineage>
</organism>
<dbReference type="GO" id="GO:0045901">
    <property type="term" value="P:positive regulation of translational elongation"/>
    <property type="evidence" value="ECO:0007669"/>
    <property type="project" value="InterPro"/>
</dbReference>
<dbReference type="Pfam" id="PF01287">
    <property type="entry name" value="eIF-5a"/>
    <property type="match status" value="1"/>
</dbReference>
<dbReference type="InterPro" id="IPR048670">
    <property type="entry name" value="IF5A-like_N"/>
</dbReference>
<dbReference type="PANTHER" id="PTHR11673">
    <property type="entry name" value="TRANSLATION INITIATION FACTOR 5A FAMILY MEMBER"/>
    <property type="match status" value="1"/>
</dbReference>
<dbReference type="FunFam" id="2.40.50.140:FF:000034">
    <property type="entry name" value="Eukaryotic translation initiation factor 5A"/>
    <property type="match status" value="1"/>
</dbReference>
<keyword evidence="7" id="KW-0648">Protein biosynthesis</keyword>
<keyword evidence="11" id="KW-1185">Reference proteome</keyword>
<dbReference type="FunFam" id="2.30.30.30:FF:000007">
    <property type="entry name" value="Eukaryotic translation initiation factor 5A"/>
    <property type="match status" value="1"/>
</dbReference>
<evidence type="ECO:0000256" key="8">
    <source>
        <dbReference type="ARBA" id="ARBA00023071"/>
    </source>
</evidence>
<dbReference type="SUPFAM" id="SSF50249">
    <property type="entry name" value="Nucleic acid-binding proteins"/>
    <property type="match status" value="1"/>
</dbReference>
<dbReference type="InterPro" id="IPR014722">
    <property type="entry name" value="Rib_uL2_dom2"/>
</dbReference>
<dbReference type="EMBL" id="KB030623">
    <property type="protein sequence ID" value="ELK13603.1"/>
    <property type="molecule type" value="Genomic_DNA"/>
</dbReference>
<dbReference type="Gene3D" id="2.40.50.140">
    <property type="entry name" value="Nucleic acid-binding proteins"/>
    <property type="match status" value="1"/>
</dbReference>
<dbReference type="InterPro" id="IPR001884">
    <property type="entry name" value="IF5A-like"/>
</dbReference>
<dbReference type="InterPro" id="IPR020189">
    <property type="entry name" value="IF5A_C"/>
</dbReference>
<evidence type="ECO:0000256" key="4">
    <source>
        <dbReference type="ARBA" id="ARBA00022490"/>
    </source>
</evidence>
<dbReference type="InterPro" id="IPR012340">
    <property type="entry name" value="NA-bd_OB-fold"/>
</dbReference>
<accession>L5KS29</accession>
<evidence type="ECO:0000256" key="3">
    <source>
        <dbReference type="ARBA" id="ARBA00006016"/>
    </source>
</evidence>
<sequence>MGIRAAAEGREVRRGAVREGRRLLRWDDGGRDLRLPALARVPSPLASSLQLPSPPLHQRMEKFVEAKVRKCPLFLVPSEKLPSPQPTMADEIDFTTGDAGASSTYPMQCSALRKNGFVVLKGRPCKIVEMSTSKTGKHGHAKVHLVGIDIFTGKKYEDICPSTHNMDVPNIKRNDYQLICIQDGYLSLLTETGEVREDLKLPEGELGKEIEGKYNAGEDVQVSVMCAMSEEYAVAIKPCK</sequence>
<evidence type="ECO:0000259" key="9">
    <source>
        <dbReference type="SMART" id="SM01376"/>
    </source>
</evidence>
<dbReference type="PROSITE" id="PS00302">
    <property type="entry name" value="IF5A_HYPUSINE"/>
    <property type="match status" value="1"/>
</dbReference>
<keyword evidence="6" id="KW-0694">RNA-binding</keyword>
<evidence type="ECO:0000313" key="10">
    <source>
        <dbReference type="EMBL" id="ELK13603.1"/>
    </source>
</evidence>
<dbReference type="GO" id="GO:0003746">
    <property type="term" value="F:translation elongation factor activity"/>
    <property type="evidence" value="ECO:0007669"/>
    <property type="project" value="UniProtKB-KW"/>
</dbReference>
<dbReference type="GO" id="GO:0005789">
    <property type="term" value="C:endoplasmic reticulum membrane"/>
    <property type="evidence" value="ECO:0007669"/>
    <property type="project" value="UniProtKB-SubCell"/>
</dbReference>
<dbReference type="CDD" id="cd04468">
    <property type="entry name" value="S1_eIF5A"/>
    <property type="match status" value="1"/>
</dbReference>
<dbReference type="GO" id="GO:0043022">
    <property type="term" value="F:ribosome binding"/>
    <property type="evidence" value="ECO:0007669"/>
    <property type="project" value="InterPro"/>
</dbReference>
<dbReference type="FunCoup" id="L5KS29">
    <property type="interactions" value="885"/>
</dbReference>
<evidence type="ECO:0000256" key="2">
    <source>
        <dbReference type="ARBA" id="ARBA00004496"/>
    </source>
</evidence>
<dbReference type="Gene3D" id="2.30.30.30">
    <property type="match status" value="1"/>
</dbReference>
<evidence type="ECO:0000256" key="6">
    <source>
        <dbReference type="ARBA" id="ARBA00022884"/>
    </source>
</evidence>
<dbReference type="Proteomes" id="UP000010552">
    <property type="component" value="Unassembled WGS sequence"/>
</dbReference>
<keyword evidence="10" id="KW-0396">Initiation factor</keyword>
<evidence type="ECO:0000256" key="5">
    <source>
        <dbReference type="ARBA" id="ARBA00022768"/>
    </source>
</evidence>
<comment type="similarity">
    <text evidence="3">Belongs to the eIF-5A family.</text>
</comment>
<feature type="domain" description="Translation initiation factor 5A C-terminal" evidence="9">
    <location>
        <begin position="170"/>
        <end position="237"/>
    </location>
</feature>
<dbReference type="NCBIfam" id="TIGR00037">
    <property type="entry name" value="eIF_5A"/>
    <property type="match status" value="1"/>
</dbReference>
<dbReference type="Pfam" id="PF21485">
    <property type="entry name" value="IF5A-like_N"/>
    <property type="match status" value="1"/>
</dbReference>
<dbReference type="eggNOG" id="KOG3271">
    <property type="taxonomic scope" value="Eukaryota"/>
</dbReference>
<gene>
    <name evidence="10" type="ORF">PAL_GLEAN10012861</name>
</gene>
<evidence type="ECO:0000256" key="1">
    <source>
        <dbReference type="ARBA" id="ARBA00004397"/>
    </source>
</evidence>
<dbReference type="InterPro" id="IPR019769">
    <property type="entry name" value="Trans_elong_IF5A_hypusine_site"/>
</dbReference>
<dbReference type="GO" id="GO:0045905">
    <property type="term" value="P:positive regulation of translational termination"/>
    <property type="evidence" value="ECO:0007669"/>
    <property type="project" value="InterPro"/>
</dbReference>
<dbReference type="GO" id="GO:0003723">
    <property type="term" value="F:RNA binding"/>
    <property type="evidence" value="ECO:0007669"/>
    <property type="project" value="UniProtKB-KW"/>
</dbReference>
<dbReference type="STRING" id="9402.L5KS29"/>
<keyword evidence="8" id="KW-0385">Hypusine</keyword>